<feature type="domain" description="Aspartate/ornithine carbamoyltransferase Asp/Orn-binding" evidence="3">
    <location>
        <begin position="194"/>
        <end position="337"/>
    </location>
</feature>
<evidence type="ECO:0000259" key="3">
    <source>
        <dbReference type="Pfam" id="PF00185"/>
    </source>
</evidence>
<evidence type="ECO:0000256" key="1">
    <source>
        <dbReference type="ARBA" id="ARBA00022679"/>
    </source>
</evidence>
<sequence length="342" mass="38533">MKHFLTTTDYTQQELMKIIKAALTMKKSGCKKTLQGKILSMFFFNPSLRTRLSFIVAMDKLGGLAVDLSSGSGNFPFEFEENVIMDQGTIEHIKEAIPVVSRMSDAIAVRASDLVTTSSESVKVPHWNKVKKDTVIRGFTKYAKVPVINMESNVYHPCQGLGDAMTIMEKLGNPKGKKYVLTWAYHPKALPMATVNSQLMSACDLGMEVTVAYPEGWDLDEEIINSAKARAKQAGGSLQFSNSQTDAFKDAQIVCAKSWGAMKYYGAWDQEKKIREKLKHWIIDKTKMNLTNNAYFMHCLPVRRNVEVTDEVLDSPFSIVIDQAENRMWIQMAILDYLIRSS</sequence>
<dbReference type="GO" id="GO:0019240">
    <property type="term" value="P:citrulline biosynthetic process"/>
    <property type="evidence" value="ECO:0007669"/>
    <property type="project" value="TreeGrafter"/>
</dbReference>
<name>A0A1F5JCX3_9BACT</name>
<dbReference type="GO" id="GO:0042450">
    <property type="term" value="P:L-arginine biosynthetic process via ornithine"/>
    <property type="evidence" value="ECO:0007669"/>
    <property type="project" value="TreeGrafter"/>
</dbReference>
<dbReference type="Pfam" id="PF00185">
    <property type="entry name" value="OTCace"/>
    <property type="match status" value="1"/>
</dbReference>
<dbReference type="Proteomes" id="UP000177042">
    <property type="component" value="Unassembled WGS sequence"/>
</dbReference>
<dbReference type="PRINTS" id="PR00101">
    <property type="entry name" value="ATCASE"/>
</dbReference>
<evidence type="ECO:0000313" key="6">
    <source>
        <dbReference type="Proteomes" id="UP000177042"/>
    </source>
</evidence>
<reference evidence="5 6" key="1">
    <citation type="journal article" date="2016" name="Nat. Commun.">
        <title>Thousands of microbial genomes shed light on interconnected biogeochemical processes in an aquifer system.</title>
        <authorList>
            <person name="Anantharaman K."/>
            <person name="Brown C.T."/>
            <person name="Hug L.A."/>
            <person name="Sharon I."/>
            <person name="Castelle C.J."/>
            <person name="Probst A.J."/>
            <person name="Thomas B.C."/>
            <person name="Singh A."/>
            <person name="Wilkins M.J."/>
            <person name="Karaoz U."/>
            <person name="Brodie E.L."/>
            <person name="Williams K.H."/>
            <person name="Hubbard S.S."/>
            <person name="Banfield J.F."/>
        </authorList>
    </citation>
    <scope>NUCLEOTIDE SEQUENCE [LARGE SCALE GENOMIC DNA]</scope>
</reference>
<evidence type="ECO:0000256" key="2">
    <source>
        <dbReference type="RuleBase" id="RU003634"/>
    </source>
</evidence>
<dbReference type="NCBIfam" id="NF003384">
    <property type="entry name" value="PRK04523.1"/>
    <property type="match status" value="1"/>
</dbReference>
<dbReference type="PANTHER" id="PTHR45753">
    <property type="entry name" value="ORNITHINE CARBAMOYLTRANSFERASE, MITOCHONDRIAL"/>
    <property type="match status" value="1"/>
</dbReference>
<dbReference type="InterPro" id="IPR036901">
    <property type="entry name" value="Asp/Orn_carbamoylTrfase_sf"/>
</dbReference>
<evidence type="ECO:0008006" key="7">
    <source>
        <dbReference type="Google" id="ProtNLM"/>
    </source>
</evidence>
<dbReference type="Pfam" id="PF02729">
    <property type="entry name" value="OTCace_N"/>
    <property type="match status" value="1"/>
</dbReference>
<dbReference type="AlphaFoldDB" id="A0A1F5JCX3"/>
<dbReference type="InterPro" id="IPR006131">
    <property type="entry name" value="Asp_carbamoyltransf_Asp/Orn-bd"/>
</dbReference>
<dbReference type="InterPro" id="IPR006130">
    <property type="entry name" value="Asp/Orn_carbamoylTrfase"/>
</dbReference>
<gene>
    <name evidence="5" type="ORF">A3C26_01635</name>
</gene>
<feature type="domain" description="Aspartate/ornithine carbamoyltransferase carbamoyl-P binding" evidence="4">
    <location>
        <begin position="2"/>
        <end position="169"/>
    </location>
</feature>
<comment type="caution">
    <text evidence="5">The sequence shown here is derived from an EMBL/GenBank/DDBJ whole genome shotgun (WGS) entry which is preliminary data.</text>
</comment>
<dbReference type="PANTHER" id="PTHR45753:SF3">
    <property type="entry name" value="ORNITHINE TRANSCARBAMYLASE, MITOCHONDRIAL"/>
    <property type="match status" value="1"/>
</dbReference>
<protein>
    <recommendedName>
        <fullName evidence="7">N-acetylornithine carbamoyltransferase</fullName>
    </recommendedName>
</protein>
<accession>A0A1F5JCX3</accession>
<dbReference type="SUPFAM" id="SSF53671">
    <property type="entry name" value="Aspartate/ornithine carbamoyltransferase"/>
    <property type="match status" value="1"/>
</dbReference>
<dbReference type="GO" id="GO:0016597">
    <property type="term" value="F:amino acid binding"/>
    <property type="evidence" value="ECO:0007669"/>
    <property type="project" value="InterPro"/>
</dbReference>
<dbReference type="GO" id="GO:0004585">
    <property type="term" value="F:ornithine carbamoyltransferase activity"/>
    <property type="evidence" value="ECO:0007669"/>
    <property type="project" value="TreeGrafter"/>
</dbReference>
<evidence type="ECO:0000313" key="5">
    <source>
        <dbReference type="EMBL" id="OGE26412.1"/>
    </source>
</evidence>
<dbReference type="InterPro" id="IPR006132">
    <property type="entry name" value="Asp/Orn_carbamoyltranf_P-bd"/>
</dbReference>
<dbReference type="Gene3D" id="3.40.50.1370">
    <property type="entry name" value="Aspartate/ornithine carbamoyltransferase"/>
    <property type="match status" value="2"/>
</dbReference>
<proteinExistence type="inferred from homology"/>
<dbReference type="PRINTS" id="PR00100">
    <property type="entry name" value="AOTCASE"/>
</dbReference>
<organism evidence="5 6">
    <name type="scientific">Candidatus Daviesbacteria bacterium RIFCSPHIGHO2_02_FULL_39_12</name>
    <dbReference type="NCBI Taxonomy" id="1797770"/>
    <lineage>
        <taxon>Bacteria</taxon>
        <taxon>Candidatus Daviesiibacteriota</taxon>
    </lineage>
</organism>
<keyword evidence="1 2" id="KW-0808">Transferase</keyword>
<dbReference type="EMBL" id="MFCX01000011">
    <property type="protein sequence ID" value="OGE26412.1"/>
    <property type="molecule type" value="Genomic_DNA"/>
</dbReference>
<comment type="similarity">
    <text evidence="2">Belongs to the aspartate/ornithine carbamoyltransferase superfamily.</text>
</comment>
<evidence type="ECO:0000259" key="4">
    <source>
        <dbReference type="Pfam" id="PF02729"/>
    </source>
</evidence>